<dbReference type="GeneID" id="40320089"/>
<feature type="coiled-coil region" evidence="2">
    <location>
        <begin position="342"/>
        <end position="369"/>
    </location>
</feature>
<dbReference type="RefSeq" id="XP_029226544.1">
    <property type="nucleotide sequence ID" value="XM_029373355.1"/>
</dbReference>
<dbReference type="AlphaFoldDB" id="A0A3R7MBH6"/>
<dbReference type="PANTHER" id="PTHR32083:SF0">
    <property type="entry name" value="CILIA AND FLAGELLA-ASSOCIATED PROTEIN 58"/>
    <property type="match status" value="1"/>
</dbReference>
<keyword evidence="1 2" id="KW-0175">Coiled coil</keyword>
<sequence>MKQGDEKRKDEGGGRISPETAQYSVVSLESIEHHYVEVMRELAMEPQLEAFKDEYEKIHRLLRKSNDGERRLQEKIKELQMDLEVHGTKVEAALKLSQEDEEVISTLRKEIEKAWALADSAHAREKDGREHIQQLRKQVAELDALVERSTRNTVGQAAFLHELIVSKKQLESERVVAHSKVSGLIDEREAMRNNLERIQNENESAREKLETTLFSYQTLLEDLAEIRRVRESLEQQVRECRSTSDQQMLKLEERKHAAEALSTEESRLKVLAAGERDAVARMAKQLEEQQRRFKTEADRLALVEAQNAEVKLEIPKLKTTLKERHAEVARLATALRKVRRSAEHQQVNMRKLLQTREELVQKAETLHNTIEERLAALGLAEKELHVEEARLKKTLPEKTELITNNSRTENERVAMEGNRVEEEGKRHSLAQQLDQLLCDNELLRKAIFELEQSQEKIVEHGQQLALQYHQTLEQTRKYRDKARVLQQQLTENEKRGKVQQDLLDRVSADRARTEKQLKESEMEWSALRQRYLTNDEEIQLLKMQLIAKEGALCRLHMVRRQLQRDISNAEQRASHLKDDGLNAHARRETLEAEAQQLTQLIAECDAEKSKHQSKFAALVNERNVLATQLIRRNEELRLLYSKIRLQECSLEKGASEYDRQVRNVESTRDELTELRLRCRLALVRLRYAEKLQRRKQSVERELFTEQQRCRALVDELQRPVHVHRWRRLEGDAPEVLDGIYKAQSLERQILQKCDMLAEKTELLARRTAEYDAIRRKLACLPGPELAEDLSLYNENLGRRSEQIEGMNSELREVEQHADALTEEVRQLSLELSDVKRRYFGAKHKNDLLRREQSVFRSTWGESSAVANVALAAASARQGQQRLGRVNGEGGREEDNSQQEVWVQRPAGVRRPCLWYTRTQLRRERMRQEARLVQALSTGAPAPNYPLQFRPQQRQFVGGGYALTR</sequence>
<organism evidence="5 6">
    <name type="scientific">Trypanosoma conorhini</name>
    <dbReference type="NCBI Taxonomy" id="83891"/>
    <lineage>
        <taxon>Eukaryota</taxon>
        <taxon>Discoba</taxon>
        <taxon>Euglenozoa</taxon>
        <taxon>Kinetoplastea</taxon>
        <taxon>Metakinetoplastina</taxon>
        <taxon>Trypanosomatida</taxon>
        <taxon>Trypanosomatidae</taxon>
        <taxon>Trypanosoma</taxon>
    </lineage>
</organism>
<feature type="coiled-coil region" evidence="2">
    <location>
        <begin position="559"/>
        <end position="610"/>
    </location>
</feature>
<evidence type="ECO:0000256" key="3">
    <source>
        <dbReference type="SAM" id="MobiDB-lite"/>
    </source>
</evidence>
<evidence type="ECO:0000259" key="4">
    <source>
        <dbReference type="Pfam" id="PF21771"/>
    </source>
</evidence>
<comment type="caution">
    <text evidence="5">The sequence shown here is derived from an EMBL/GenBank/DDBJ whole genome shotgun (WGS) entry which is preliminary data.</text>
</comment>
<protein>
    <submittedName>
        <fullName evidence="5">Trypanosoma vivax</fullName>
    </submittedName>
</protein>
<feature type="coiled-coil region" evidence="2">
    <location>
        <begin position="181"/>
        <end position="243"/>
    </location>
</feature>
<name>A0A3R7MBH6_9TRYP</name>
<evidence type="ECO:0000313" key="6">
    <source>
        <dbReference type="Proteomes" id="UP000284403"/>
    </source>
</evidence>
<dbReference type="Pfam" id="PF21771">
    <property type="entry name" value="CFAP58_CC"/>
    <property type="match status" value="1"/>
</dbReference>
<feature type="coiled-coil region" evidence="2">
    <location>
        <begin position="272"/>
        <end position="306"/>
    </location>
</feature>
<evidence type="ECO:0000313" key="5">
    <source>
        <dbReference type="EMBL" id="RNF12386.1"/>
    </source>
</evidence>
<dbReference type="GO" id="GO:0005856">
    <property type="term" value="C:cytoskeleton"/>
    <property type="evidence" value="ECO:0007669"/>
    <property type="project" value="TreeGrafter"/>
</dbReference>
<dbReference type="EMBL" id="MKKU01000440">
    <property type="protein sequence ID" value="RNF12386.1"/>
    <property type="molecule type" value="Genomic_DNA"/>
</dbReference>
<dbReference type="OrthoDB" id="264785at2759"/>
<reference evidence="5 6" key="1">
    <citation type="journal article" date="2018" name="BMC Genomics">
        <title>Genomic comparison of Trypanosoma conorhini and Trypanosoma rangeli to Trypanosoma cruzi strains of high and low virulence.</title>
        <authorList>
            <person name="Bradwell K.R."/>
            <person name="Koparde V.N."/>
            <person name="Matveyev A.V."/>
            <person name="Serrano M.G."/>
            <person name="Alves J.M."/>
            <person name="Parikh H."/>
            <person name="Huang B."/>
            <person name="Lee V."/>
            <person name="Espinosa-Alvarez O."/>
            <person name="Ortiz P.A."/>
            <person name="Costa-Martins A.G."/>
            <person name="Teixeira M.M."/>
            <person name="Buck G.A."/>
        </authorList>
    </citation>
    <scope>NUCLEOTIDE SEQUENCE [LARGE SCALE GENOMIC DNA]</scope>
    <source>
        <strain evidence="5 6">025E</strain>
    </source>
</reference>
<feature type="coiled-coil region" evidence="2">
    <location>
        <begin position="503"/>
        <end position="530"/>
    </location>
</feature>
<dbReference type="InterPro" id="IPR049270">
    <property type="entry name" value="CFAP58_CC"/>
</dbReference>
<evidence type="ECO:0000256" key="1">
    <source>
        <dbReference type="ARBA" id="ARBA00023054"/>
    </source>
</evidence>
<keyword evidence="6" id="KW-1185">Reference proteome</keyword>
<feature type="coiled-coil region" evidence="2">
    <location>
        <begin position="803"/>
        <end position="837"/>
    </location>
</feature>
<dbReference type="PANTHER" id="PTHR32083">
    <property type="entry name" value="CILIA AND FLAGELLA-ASSOCIATED PROTEIN 58-RELATED"/>
    <property type="match status" value="1"/>
</dbReference>
<gene>
    <name evidence="5" type="ORF">Tco025E_06478</name>
</gene>
<feature type="region of interest" description="Disordered" evidence="3">
    <location>
        <begin position="880"/>
        <end position="899"/>
    </location>
</feature>
<feature type="domain" description="Cilia- and flagella-associated protein 58 central coiled coil" evidence="4">
    <location>
        <begin position="433"/>
        <end position="675"/>
    </location>
</feature>
<feature type="coiled-coil region" evidence="2">
    <location>
        <begin position="654"/>
        <end position="708"/>
    </location>
</feature>
<evidence type="ECO:0000256" key="2">
    <source>
        <dbReference type="SAM" id="Coils"/>
    </source>
</evidence>
<dbReference type="Proteomes" id="UP000284403">
    <property type="component" value="Unassembled WGS sequence"/>
</dbReference>
<proteinExistence type="predicted"/>
<accession>A0A3R7MBH6</accession>